<evidence type="ECO:0000256" key="2">
    <source>
        <dbReference type="ARBA" id="ARBA00010617"/>
    </source>
</evidence>
<dbReference type="Proteomes" id="UP000017559">
    <property type="component" value="Unassembled WGS sequence"/>
</dbReference>
<evidence type="ECO:0000313" key="8">
    <source>
        <dbReference type="EMBL" id="ESK83210.1"/>
    </source>
</evidence>
<comment type="caution">
    <text evidence="8">The sequence shown here is derived from an EMBL/GenBank/DDBJ whole genome shotgun (WGS) entry which is preliminary data.</text>
</comment>
<comment type="similarity">
    <text evidence="2">Belongs to the cytochrome P450 family.</text>
</comment>
<dbReference type="GO" id="GO:0016705">
    <property type="term" value="F:oxidoreductase activity, acting on paired donors, with incorporation or reduction of molecular oxygen"/>
    <property type="evidence" value="ECO:0007669"/>
    <property type="project" value="InterPro"/>
</dbReference>
<dbReference type="GO" id="GO:0005506">
    <property type="term" value="F:iron ion binding"/>
    <property type="evidence" value="ECO:0007669"/>
    <property type="project" value="InterPro"/>
</dbReference>
<gene>
    <name evidence="8" type="ORF">Moror_3293</name>
</gene>
<evidence type="ECO:0000256" key="3">
    <source>
        <dbReference type="ARBA" id="ARBA00022617"/>
    </source>
</evidence>
<keyword evidence="7" id="KW-0503">Monooxygenase</keyword>
<dbReference type="OrthoDB" id="1055148at2759"/>
<sequence>MFSQSYFGYGLILSGTFIMLNERRRLPLPPGPRKFPFIGQLLAMPSEFPGHQFEKMGKELNTDILHLNVAGTSYVILNSFEAASDLLEKRSSIYSSRRATFSHGWGAKRHSHSDTSTLTLNLTKMASGLHYNAVWERLEGA</sequence>
<proteinExistence type="inferred from homology"/>
<keyword evidence="6" id="KW-0408">Iron</keyword>
<keyword evidence="3" id="KW-0349">Heme</keyword>
<reference evidence="8 9" key="1">
    <citation type="journal article" date="2014" name="BMC Genomics">
        <title>Genome and secretome analysis of the hemibiotrophic fungal pathogen, Moniliophthora roreri, which causes frosty pod rot disease of cacao: mechanisms of the biotrophic and necrotrophic phases.</title>
        <authorList>
            <person name="Meinhardt L.W."/>
            <person name="Costa G.G.L."/>
            <person name="Thomazella D.P.T."/>
            <person name="Teixeira P.J.P.L."/>
            <person name="Carazzolle M.F."/>
            <person name="Schuster S.C."/>
            <person name="Carlson J.E."/>
            <person name="Guiltinan M.J."/>
            <person name="Mieczkowski P."/>
            <person name="Farmer A."/>
            <person name="Ramaraj T."/>
            <person name="Crozier J."/>
            <person name="Davis R.E."/>
            <person name="Shao J."/>
            <person name="Melnick R.L."/>
            <person name="Pereira G.A.G."/>
            <person name="Bailey B.A."/>
        </authorList>
    </citation>
    <scope>NUCLEOTIDE SEQUENCE [LARGE SCALE GENOMIC DNA]</scope>
    <source>
        <strain evidence="8 9">MCA 2997</strain>
    </source>
</reference>
<evidence type="ECO:0000313" key="9">
    <source>
        <dbReference type="Proteomes" id="UP000017559"/>
    </source>
</evidence>
<accession>V2WSN9</accession>
<keyword evidence="5" id="KW-0560">Oxidoreductase</keyword>
<dbReference type="EMBL" id="AWSO01001620">
    <property type="protein sequence ID" value="ESK83210.1"/>
    <property type="molecule type" value="Genomic_DNA"/>
</dbReference>
<dbReference type="PANTHER" id="PTHR46300">
    <property type="entry name" value="P450, PUTATIVE (EUROFUNG)-RELATED-RELATED"/>
    <property type="match status" value="1"/>
</dbReference>
<evidence type="ECO:0000256" key="6">
    <source>
        <dbReference type="ARBA" id="ARBA00023004"/>
    </source>
</evidence>
<dbReference type="GO" id="GO:0004497">
    <property type="term" value="F:monooxygenase activity"/>
    <property type="evidence" value="ECO:0007669"/>
    <property type="project" value="UniProtKB-KW"/>
</dbReference>
<dbReference type="Gene3D" id="1.10.630.10">
    <property type="entry name" value="Cytochrome P450"/>
    <property type="match status" value="1"/>
</dbReference>
<keyword evidence="4" id="KW-0479">Metal-binding</keyword>
<protein>
    <submittedName>
        <fullName evidence="8">Cytochrome p450</fullName>
    </submittedName>
</protein>
<comment type="cofactor">
    <cofactor evidence="1">
        <name>heme</name>
        <dbReference type="ChEBI" id="CHEBI:30413"/>
    </cofactor>
</comment>
<evidence type="ECO:0000256" key="7">
    <source>
        <dbReference type="ARBA" id="ARBA00023033"/>
    </source>
</evidence>
<dbReference type="InterPro" id="IPR036396">
    <property type="entry name" value="Cyt_P450_sf"/>
</dbReference>
<evidence type="ECO:0000256" key="1">
    <source>
        <dbReference type="ARBA" id="ARBA00001971"/>
    </source>
</evidence>
<name>V2WSN9_MONRO</name>
<dbReference type="GO" id="GO:0020037">
    <property type="term" value="F:heme binding"/>
    <property type="evidence" value="ECO:0007669"/>
    <property type="project" value="InterPro"/>
</dbReference>
<dbReference type="InterPro" id="IPR050364">
    <property type="entry name" value="Cytochrome_P450_fung"/>
</dbReference>
<evidence type="ECO:0000256" key="5">
    <source>
        <dbReference type="ARBA" id="ARBA00023002"/>
    </source>
</evidence>
<dbReference type="SUPFAM" id="SSF48264">
    <property type="entry name" value="Cytochrome P450"/>
    <property type="match status" value="1"/>
</dbReference>
<dbReference type="AlphaFoldDB" id="V2WSN9"/>
<keyword evidence="9" id="KW-1185">Reference proteome</keyword>
<dbReference type="HOGENOM" id="CLU_1825785_0_0_1"/>
<dbReference type="KEGG" id="mrr:Moror_3293"/>
<organism evidence="8 9">
    <name type="scientific">Moniliophthora roreri (strain MCA 2997)</name>
    <name type="common">Cocoa frosty pod rot fungus</name>
    <name type="synonym">Crinipellis roreri</name>
    <dbReference type="NCBI Taxonomy" id="1381753"/>
    <lineage>
        <taxon>Eukaryota</taxon>
        <taxon>Fungi</taxon>
        <taxon>Dikarya</taxon>
        <taxon>Basidiomycota</taxon>
        <taxon>Agaricomycotina</taxon>
        <taxon>Agaricomycetes</taxon>
        <taxon>Agaricomycetidae</taxon>
        <taxon>Agaricales</taxon>
        <taxon>Marasmiineae</taxon>
        <taxon>Marasmiaceae</taxon>
        <taxon>Moniliophthora</taxon>
    </lineage>
</organism>
<dbReference type="PANTHER" id="PTHR46300:SF1">
    <property type="entry name" value="P450, PUTATIVE (EUROFUNG)-RELATED"/>
    <property type="match status" value="1"/>
</dbReference>
<evidence type="ECO:0000256" key="4">
    <source>
        <dbReference type="ARBA" id="ARBA00022723"/>
    </source>
</evidence>